<comment type="subcellular location">
    <subcellularLocation>
        <location evidence="1">Cell envelope</location>
    </subcellularLocation>
</comment>
<keyword evidence="4 5" id="KW-0732">Signal</keyword>
<keyword evidence="7" id="KW-1185">Reference proteome</keyword>
<dbReference type="Pfam" id="PF03480">
    <property type="entry name" value="DctP"/>
    <property type="match status" value="1"/>
</dbReference>
<dbReference type="InterPro" id="IPR038404">
    <property type="entry name" value="TRAP_DctP_sf"/>
</dbReference>
<comment type="caution">
    <text evidence="6">The sequence shown here is derived from an EMBL/GenBank/DDBJ whole genome shotgun (WGS) entry which is preliminary data.</text>
</comment>
<dbReference type="GO" id="GO:0055085">
    <property type="term" value="P:transmembrane transport"/>
    <property type="evidence" value="ECO:0007669"/>
    <property type="project" value="InterPro"/>
</dbReference>
<protein>
    <submittedName>
        <fullName evidence="6">TRAP transporter substrate-binding protein</fullName>
    </submittedName>
</protein>
<organism evidence="6 7">
    <name type="scientific">Flavimaribacter sediminis</name>
    <dbReference type="NCBI Taxonomy" id="2865987"/>
    <lineage>
        <taxon>Bacteria</taxon>
        <taxon>Pseudomonadati</taxon>
        <taxon>Pseudomonadota</taxon>
        <taxon>Alphaproteobacteria</taxon>
        <taxon>Hyphomicrobiales</taxon>
        <taxon>Rhizobiaceae</taxon>
        <taxon>Flavimaribacter</taxon>
    </lineage>
</organism>
<dbReference type="PANTHER" id="PTHR33376">
    <property type="match status" value="1"/>
</dbReference>
<evidence type="ECO:0000256" key="3">
    <source>
        <dbReference type="ARBA" id="ARBA00022448"/>
    </source>
</evidence>
<reference evidence="6" key="1">
    <citation type="submission" date="2021-08" db="EMBL/GenBank/DDBJ databases">
        <title>Hoeflea bacterium WL0058 sp. nov., isolated from the sediment.</title>
        <authorList>
            <person name="Wang L."/>
            <person name="Zhang D."/>
        </authorList>
    </citation>
    <scope>NUCLEOTIDE SEQUENCE</scope>
    <source>
        <strain evidence="6">WL0058</strain>
    </source>
</reference>
<proteinExistence type="inferred from homology"/>
<evidence type="ECO:0000313" key="6">
    <source>
        <dbReference type="EMBL" id="MBW8637303.1"/>
    </source>
</evidence>
<dbReference type="Gene3D" id="3.40.190.170">
    <property type="entry name" value="Bacterial extracellular solute-binding protein, family 7"/>
    <property type="match status" value="1"/>
</dbReference>
<dbReference type="InterPro" id="IPR018389">
    <property type="entry name" value="DctP_fam"/>
</dbReference>
<evidence type="ECO:0000256" key="2">
    <source>
        <dbReference type="ARBA" id="ARBA00009023"/>
    </source>
</evidence>
<evidence type="ECO:0000256" key="5">
    <source>
        <dbReference type="SAM" id="SignalP"/>
    </source>
</evidence>
<dbReference type="Proteomes" id="UP001196509">
    <property type="component" value="Unassembled WGS sequence"/>
</dbReference>
<dbReference type="PANTHER" id="PTHR33376:SF4">
    <property type="entry name" value="SIALIC ACID-BINDING PERIPLASMIC PROTEIN SIAP"/>
    <property type="match status" value="1"/>
</dbReference>
<dbReference type="NCBIfam" id="NF037995">
    <property type="entry name" value="TRAP_S1"/>
    <property type="match status" value="1"/>
</dbReference>
<evidence type="ECO:0000256" key="4">
    <source>
        <dbReference type="ARBA" id="ARBA00022729"/>
    </source>
</evidence>
<gene>
    <name evidence="6" type="ORF">K1W69_08895</name>
</gene>
<dbReference type="CDD" id="cd13603">
    <property type="entry name" value="PBP2_TRAP_Siap_TeaA_like"/>
    <property type="match status" value="1"/>
</dbReference>
<feature type="signal peptide" evidence="5">
    <location>
        <begin position="1"/>
        <end position="24"/>
    </location>
</feature>
<name>A0AAE2ZN12_9HYPH</name>
<comment type="similarity">
    <text evidence="2">Belongs to the bacterial solute-binding protein 7 family.</text>
</comment>
<sequence length="329" mass="35513">MKHFTKLLPVATAMVALSTSAALAQEYKLKVGVSTPEGYSYNVALAEFKKQVEEGSNGDIEVTVFPSSQMGGEAEMARNVQIGTLEATVVSTSNISPFLPSLQVLSVPYLLKSIECAMAVTSGDVGQEMAKELQEKADIHVLGYYTFGYRQLFNTKRPINSVSDVAGLKIRIPPDKYLEQTWSAMGASPIPLPFSELFPALQQGVVDGDANPISSIKQFKWYEVVDNVAVTNVAVGMATFAMNGRFFNSLPEEYQKLVTDAAENSVGVNISADAANTEEAVVFLKEQGVEFTEPDLAGFREAAQPVLDAASEEFGKELIDRIVAAQDGC</sequence>
<keyword evidence="3" id="KW-0813">Transport</keyword>
<dbReference type="EMBL" id="JAICBX010000002">
    <property type="protein sequence ID" value="MBW8637303.1"/>
    <property type="molecule type" value="Genomic_DNA"/>
</dbReference>
<dbReference type="AlphaFoldDB" id="A0AAE2ZN12"/>
<feature type="chain" id="PRO_5042194883" evidence="5">
    <location>
        <begin position="25"/>
        <end position="329"/>
    </location>
</feature>
<dbReference type="RefSeq" id="WP_220228021.1">
    <property type="nucleotide sequence ID" value="NZ_JAICBX010000002.1"/>
</dbReference>
<evidence type="ECO:0000256" key="1">
    <source>
        <dbReference type="ARBA" id="ARBA00004196"/>
    </source>
</evidence>
<dbReference type="InterPro" id="IPR004682">
    <property type="entry name" value="TRAP_DctP"/>
</dbReference>
<accession>A0AAE2ZN12</accession>
<dbReference type="GO" id="GO:0030288">
    <property type="term" value="C:outer membrane-bounded periplasmic space"/>
    <property type="evidence" value="ECO:0007669"/>
    <property type="project" value="InterPro"/>
</dbReference>
<dbReference type="PIRSF" id="PIRSF006470">
    <property type="entry name" value="DctB"/>
    <property type="match status" value="1"/>
</dbReference>
<evidence type="ECO:0000313" key="7">
    <source>
        <dbReference type="Proteomes" id="UP001196509"/>
    </source>
</evidence>
<dbReference type="NCBIfam" id="TIGR00787">
    <property type="entry name" value="dctP"/>
    <property type="match status" value="1"/>
</dbReference>